<comment type="caution">
    <text evidence="2">The sequence shown here is derived from an EMBL/GenBank/DDBJ whole genome shotgun (WGS) entry which is preliminary data.</text>
</comment>
<dbReference type="PANTHER" id="PTHR11257">
    <property type="entry name" value="CHEMOSENSORY PROTEIN-RELATED"/>
    <property type="match status" value="1"/>
</dbReference>
<dbReference type="Proteomes" id="UP000801492">
    <property type="component" value="Unassembled WGS sequence"/>
</dbReference>
<evidence type="ECO:0008006" key="4">
    <source>
        <dbReference type="Google" id="ProtNLM"/>
    </source>
</evidence>
<proteinExistence type="predicted"/>
<evidence type="ECO:0000313" key="2">
    <source>
        <dbReference type="EMBL" id="KAF2878638.1"/>
    </source>
</evidence>
<dbReference type="OrthoDB" id="6344725at2759"/>
<dbReference type="InterPro" id="IPR036682">
    <property type="entry name" value="OS_D_A10/PebIII_sf"/>
</dbReference>
<dbReference type="Pfam" id="PF03392">
    <property type="entry name" value="OS-D"/>
    <property type="match status" value="1"/>
</dbReference>
<keyword evidence="3" id="KW-1185">Reference proteome</keyword>
<keyword evidence="1" id="KW-1133">Transmembrane helix</keyword>
<evidence type="ECO:0000313" key="3">
    <source>
        <dbReference type="Proteomes" id="UP000801492"/>
    </source>
</evidence>
<dbReference type="InterPro" id="IPR005055">
    <property type="entry name" value="A10/PebIII"/>
</dbReference>
<dbReference type="AlphaFoldDB" id="A0A8K0FXW6"/>
<dbReference type="SUPFAM" id="SSF100910">
    <property type="entry name" value="Chemosensory protein Csp2"/>
    <property type="match status" value="1"/>
</dbReference>
<keyword evidence="1" id="KW-0812">Transmembrane</keyword>
<evidence type="ECO:0000256" key="1">
    <source>
        <dbReference type="SAM" id="Phobius"/>
    </source>
</evidence>
<protein>
    <recommendedName>
        <fullName evidence="4">Chemosensory protein</fullName>
    </recommendedName>
</protein>
<reference evidence="2" key="1">
    <citation type="submission" date="2019-08" db="EMBL/GenBank/DDBJ databases">
        <title>The genome of the North American firefly Photinus pyralis.</title>
        <authorList>
            <consortium name="Photinus pyralis genome working group"/>
            <person name="Fallon T.R."/>
            <person name="Sander Lower S.E."/>
            <person name="Weng J.-K."/>
        </authorList>
    </citation>
    <scope>NUCLEOTIDE SEQUENCE</scope>
    <source>
        <strain evidence="2">TRF0915ILg1</strain>
        <tissue evidence="2">Whole body</tissue>
    </source>
</reference>
<keyword evidence="1" id="KW-0472">Membrane</keyword>
<organism evidence="2 3">
    <name type="scientific">Ignelater luminosus</name>
    <name type="common">Cucubano</name>
    <name type="synonym">Pyrophorus luminosus</name>
    <dbReference type="NCBI Taxonomy" id="2038154"/>
    <lineage>
        <taxon>Eukaryota</taxon>
        <taxon>Metazoa</taxon>
        <taxon>Ecdysozoa</taxon>
        <taxon>Arthropoda</taxon>
        <taxon>Hexapoda</taxon>
        <taxon>Insecta</taxon>
        <taxon>Pterygota</taxon>
        <taxon>Neoptera</taxon>
        <taxon>Endopterygota</taxon>
        <taxon>Coleoptera</taxon>
        <taxon>Polyphaga</taxon>
        <taxon>Elateriformia</taxon>
        <taxon>Elateroidea</taxon>
        <taxon>Elateridae</taxon>
        <taxon>Agrypninae</taxon>
        <taxon>Pyrophorini</taxon>
        <taxon>Ignelater</taxon>
    </lineage>
</organism>
<accession>A0A8K0FXW6</accession>
<feature type="transmembrane region" description="Helical" evidence="1">
    <location>
        <begin position="23"/>
        <end position="41"/>
    </location>
</feature>
<dbReference type="PANTHER" id="PTHR11257:SF12">
    <property type="entry name" value="EJACULATORY BULB-SPECIFIC PROTEIN 3-RELATED"/>
    <property type="match status" value="1"/>
</dbReference>
<dbReference type="Gene3D" id="1.10.2080.10">
    <property type="entry name" value="Insect odorant-binding protein A10/Ejaculatory bulb-specific protein 3"/>
    <property type="match status" value="1"/>
</dbReference>
<gene>
    <name evidence="2" type="ORF">ILUMI_27535</name>
</gene>
<name>A0A8K0FXW6_IGNLU</name>
<sequence>MCCDVVHRHKSDQFTHHDNTSTMKGFAVIALCVIFAAIVWARPEEEKYTDQYDNVDIDEILRSDRLLDNYYNCLDTAKKCTPDGQKLRDILPDALKTGCSKCTDVQKRQSKKVINFLIKNRLEQFKKLEAKFDPDRAYRTKYAEELKAEGIVLPD</sequence>
<dbReference type="EMBL" id="VTPC01091317">
    <property type="protein sequence ID" value="KAF2878638.1"/>
    <property type="molecule type" value="Genomic_DNA"/>
</dbReference>